<proteinExistence type="predicted"/>
<comment type="caution">
    <text evidence="1">The sequence shown here is derived from an EMBL/GenBank/DDBJ whole genome shotgun (WGS) entry which is preliminary data.</text>
</comment>
<gene>
    <name evidence="1" type="ORF">S01H1_78604</name>
</gene>
<accession>X0ZF06</accession>
<reference evidence="1" key="1">
    <citation type="journal article" date="2014" name="Front. Microbiol.">
        <title>High frequency of phylogenetically diverse reductive dehalogenase-homologous genes in deep subseafloor sedimentary metagenomes.</title>
        <authorList>
            <person name="Kawai M."/>
            <person name="Futagami T."/>
            <person name="Toyoda A."/>
            <person name="Takaki Y."/>
            <person name="Nishi S."/>
            <person name="Hori S."/>
            <person name="Arai W."/>
            <person name="Tsubouchi T."/>
            <person name="Morono Y."/>
            <person name="Uchiyama I."/>
            <person name="Ito T."/>
            <person name="Fujiyama A."/>
            <person name="Inagaki F."/>
            <person name="Takami H."/>
        </authorList>
    </citation>
    <scope>NUCLEOTIDE SEQUENCE</scope>
    <source>
        <strain evidence="1">Expedition CK06-06</strain>
    </source>
</reference>
<dbReference type="InterPro" id="IPR008965">
    <property type="entry name" value="CBM2/CBM3_carb-bd_dom_sf"/>
</dbReference>
<protein>
    <recommendedName>
        <fullName evidence="2">Cohesin domain-containing protein</fullName>
    </recommendedName>
</protein>
<evidence type="ECO:0008006" key="2">
    <source>
        <dbReference type="Google" id="ProtNLM"/>
    </source>
</evidence>
<dbReference type="GO" id="GO:0030246">
    <property type="term" value="F:carbohydrate binding"/>
    <property type="evidence" value="ECO:0007669"/>
    <property type="project" value="InterPro"/>
</dbReference>
<dbReference type="EMBL" id="BARS01052910">
    <property type="protein sequence ID" value="GAG46916.1"/>
    <property type="molecule type" value="Genomic_DNA"/>
</dbReference>
<dbReference type="Gene3D" id="2.60.40.680">
    <property type="match status" value="1"/>
</dbReference>
<dbReference type="CDD" id="cd08547">
    <property type="entry name" value="Type_II_cohesin"/>
    <property type="match status" value="1"/>
</dbReference>
<dbReference type="SUPFAM" id="SSF49384">
    <property type="entry name" value="Carbohydrate-binding domain"/>
    <property type="match status" value="1"/>
</dbReference>
<sequence length="150" mass="16617">MLYRRSVCTLIFITLVFSSIFLIPDAYALTSLSLEPKVIEVPYLVIDNASTLVLVKLNINNVQDLKEFSFKFTYNTSIIEPRPPHDSFGMIDPSFYVTTGGWTGSTLNGRLAKTFSGSGTIFTYGFRVLNPGTTQLNLTDIMLRDSGGSI</sequence>
<feature type="non-terminal residue" evidence="1">
    <location>
        <position position="150"/>
    </location>
</feature>
<dbReference type="AlphaFoldDB" id="X0ZF06"/>
<name>X0ZF06_9ZZZZ</name>
<evidence type="ECO:0000313" key="1">
    <source>
        <dbReference type="EMBL" id="GAG46916.1"/>
    </source>
</evidence>
<organism evidence="1">
    <name type="scientific">marine sediment metagenome</name>
    <dbReference type="NCBI Taxonomy" id="412755"/>
    <lineage>
        <taxon>unclassified sequences</taxon>
        <taxon>metagenomes</taxon>
        <taxon>ecological metagenomes</taxon>
    </lineage>
</organism>